<dbReference type="EMBL" id="JAFBBZ010000001">
    <property type="protein sequence ID" value="MBM7508578.1"/>
    <property type="molecule type" value="Genomic_DNA"/>
</dbReference>
<comment type="caution">
    <text evidence="1">The sequence shown here is derived from an EMBL/GenBank/DDBJ whole genome shotgun (WGS) entry which is preliminary data.</text>
</comment>
<dbReference type="InterPro" id="IPR027417">
    <property type="entry name" value="P-loop_NTPase"/>
</dbReference>
<evidence type="ECO:0000313" key="1">
    <source>
        <dbReference type="EMBL" id="MBM7508578.1"/>
    </source>
</evidence>
<dbReference type="Gene3D" id="3.40.50.300">
    <property type="entry name" value="P-loop containing nucleotide triphosphate hydrolases"/>
    <property type="match status" value="1"/>
</dbReference>
<sequence>MAPADDLRPDEDRPVFLLGTGCQKGGTAWLHDYLGSSAETDLGFMKEYHVWDRLDLDEDLPGLKRVLKRGRTALDTLATGGRSADVRALRQATFMLDPDSYFDYFASLVGPGRARLTGDLTPAYGGLGAPRLAMLREGVERRGLQMRVLMSLRDPVERIWSAVRMMQMRQPSRYPGGSADWVRRLHTGDEVAARTRYDLTLARVREALPADQVHVVLYETLFEPASLAALTADLGLSPIEPDTESRPNQTPRTTEVLPDELVAQVARHYRDVYAGIDQAYPHLDVGSRWASARFL</sequence>
<proteinExistence type="predicted"/>
<accession>A0ABS2MBL6</accession>
<dbReference type="SUPFAM" id="SSF52540">
    <property type="entry name" value="P-loop containing nucleoside triphosphate hydrolases"/>
    <property type="match status" value="1"/>
</dbReference>
<evidence type="ECO:0000313" key="2">
    <source>
        <dbReference type="Proteomes" id="UP000732378"/>
    </source>
</evidence>
<dbReference type="Proteomes" id="UP000732378">
    <property type="component" value="Unassembled WGS sequence"/>
</dbReference>
<name>A0ABS2MBL6_9ACTN</name>
<evidence type="ECO:0008006" key="3">
    <source>
        <dbReference type="Google" id="ProtNLM"/>
    </source>
</evidence>
<gene>
    <name evidence="1" type="ORF">JOE61_002392</name>
</gene>
<reference evidence="1 2" key="1">
    <citation type="submission" date="2021-01" db="EMBL/GenBank/DDBJ databases">
        <title>Sequencing the genomes of 1000 actinobacteria strains.</title>
        <authorList>
            <person name="Klenk H.-P."/>
        </authorList>
    </citation>
    <scope>NUCLEOTIDE SEQUENCE [LARGE SCALE GENOMIC DNA]</scope>
    <source>
        <strain evidence="1 2">DSM 18239</strain>
    </source>
</reference>
<protein>
    <recommendedName>
        <fullName evidence="3">Sulfotransferase family protein</fullName>
    </recommendedName>
</protein>
<dbReference type="RefSeq" id="WP_193668368.1">
    <property type="nucleotide sequence ID" value="NZ_JACDTV010000004.1"/>
</dbReference>
<organism evidence="1 2">
    <name type="scientific">Nocardioides salarius</name>
    <dbReference type="NCBI Taxonomy" id="374513"/>
    <lineage>
        <taxon>Bacteria</taxon>
        <taxon>Bacillati</taxon>
        <taxon>Actinomycetota</taxon>
        <taxon>Actinomycetes</taxon>
        <taxon>Propionibacteriales</taxon>
        <taxon>Nocardioidaceae</taxon>
        <taxon>Nocardioides</taxon>
    </lineage>
</organism>
<keyword evidence="2" id="KW-1185">Reference proteome</keyword>